<comment type="caution">
    <text evidence="2">The sequence shown here is derived from an EMBL/GenBank/DDBJ whole genome shotgun (WGS) entry which is preliminary data.</text>
</comment>
<protein>
    <submittedName>
        <fullName evidence="2">Uncharacterized protein</fullName>
    </submittedName>
</protein>
<dbReference type="AlphaFoldDB" id="A0A5M8B1V2"/>
<accession>A0A5M8B1V2</accession>
<sequence length="902" mass="97914">MPESFHYIYHGPPPPRLEDVERLQPVFRRAYPVNIVWLKGKPVRAERVHAAEPRSPWQRLIDWLRSLFGLAGGRSWAIGARDARSLVKQRQRIERAWWSRQPQGSAATDRTAAGGRAEPAPSAHCPPVTMHVPTHVPSALWRQACRFLQPEDVLALAMVSRDAKRAIVSQTLVARAMQGVSNAASLSAMLAVIADMAGWHRRHDPCWPVPMADRASVLAALAARVRVLLNGQQPAACAALLDAAERLDHPGARAGVLAAIATALNPVCHADRHAIADRLLGMILALPDELQYAALCAVLGSPRPRDVRLAFTALTRTGGNWFAVVGRLPASDRARAGRNLLCALFERGHTLASPGVLHAMLVDAQDDAADCPASKAILLETIGTAWVASGDAAQDEARWRSLFQQACALPATMFEPVVHGLRGSLRELPEAAAVACTAAFRTWIETASLSASQRVDLGAGLIHRLPLEDRAVYWHARWSDWRNGRHDDEAHAIRLAGKLINMLWCVPSLAGWPAPLDDRHGAPLAPALRARLLTMLPLEAMRDEPGCLAAVVEESMRLAKQHDSPGAALWWYLAGSLSWAQRRQVESLLRRMEPARLFDALHDVMQGGEARSPNAATLAMSRLEKPCTSAKEAPTRVRLATLMAWHYEQEIRAGGALRERLGHVGTLTDELEASAPVQGQDEFATAMAVLGNTTAMAASLGKRGDDVSAADAIVRRIWYWIERMRASTRMAIVQTLLDRNAGSRRNTAAMFYDYLSRSSLAHMIKLASRSAAQVPIAQRGELLVELASAHIEAASTGFDATRLAQWNMLRSAVPAGHRLRMLAAAGPWITRAPKDDSLRSMWLDCVADYAALCDRLAAVDQPCVAQWRGLAKAALSPEAAPAGVDAPNPDADPSPIAASAPG</sequence>
<evidence type="ECO:0000313" key="3">
    <source>
        <dbReference type="Proteomes" id="UP000324324"/>
    </source>
</evidence>
<feature type="region of interest" description="Disordered" evidence="1">
    <location>
        <begin position="878"/>
        <end position="902"/>
    </location>
</feature>
<dbReference type="Proteomes" id="UP000324324">
    <property type="component" value="Unassembled WGS sequence"/>
</dbReference>
<feature type="compositionally biased region" description="Low complexity" evidence="1">
    <location>
        <begin position="106"/>
        <end position="117"/>
    </location>
</feature>
<dbReference type="EMBL" id="VWRN01000025">
    <property type="protein sequence ID" value="KAA6127014.1"/>
    <property type="molecule type" value="Genomic_DNA"/>
</dbReference>
<keyword evidence="3" id="KW-1185">Reference proteome</keyword>
<name>A0A5M8B1V2_9BURK</name>
<gene>
    <name evidence="2" type="ORF">F1599_08295</name>
</gene>
<feature type="region of interest" description="Disordered" evidence="1">
    <location>
        <begin position="98"/>
        <end position="126"/>
    </location>
</feature>
<reference evidence="2 3" key="1">
    <citation type="submission" date="2019-09" db="EMBL/GenBank/DDBJ databases">
        <title>Isolation of a novel species in the genus Cupriavidus from patients with sepsis using whole genome sequencing.</title>
        <authorList>
            <person name="Kweon O.J."/>
            <person name="Lee M.-K."/>
        </authorList>
    </citation>
    <scope>NUCLEOTIDE SEQUENCE [LARGE SCALE GENOMIC DNA]</scope>
    <source>
        <strain evidence="2 3">MKL-01</strain>
    </source>
</reference>
<organism evidence="2 3">
    <name type="scientific">Cupriavidus cauae</name>
    <dbReference type="NCBI Taxonomy" id="2608999"/>
    <lineage>
        <taxon>Bacteria</taxon>
        <taxon>Pseudomonadati</taxon>
        <taxon>Pseudomonadota</taxon>
        <taxon>Betaproteobacteria</taxon>
        <taxon>Burkholderiales</taxon>
        <taxon>Burkholderiaceae</taxon>
        <taxon>Cupriavidus</taxon>
    </lineage>
</organism>
<proteinExistence type="predicted"/>
<evidence type="ECO:0000256" key="1">
    <source>
        <dbReference type="SAM" id="MobiDB-lite"/>
    </source>
</evidence>
<evidence type="ECO:0000313" key="2">
    <source>
        <dbReference type="EMBL" id="KAA6127014.1"/>
    </source>
</evidence>
<dbReference type="RefSeq" id="WP_150082735.1">
    <property type="nucleotide sequence ID" value="NZ_VWRN01000025.1"/>
</dbReference>